<comment type="caution">
    <text evidence="1">The sequence shown here is derived from an EMBL/GenBank/DDBJ whole genome shotgun (WGS) entry which is preliminary data.</text>
</comment>
<organism evidence="1 2">
    <name type="scientific">Pistacia atlantica</name>
    <dbReference type="NCBI Taxonomy" id="434234"/>
    <lineage>
        <taxon>Eukaryota</taxon>
        <taxon>Viridiplantae</taxon>
        <taxon>Streptophyta</taxon>
        <taxon>Embryophyta</taxon>
        <taxon>Tracheophyta</taxon>
        <taxon>Spermatophyta</taxon>
        <taxon>Magnoliopsida</taxon>
        <taxon>eudicotyledons</taxon>
        <taxon>Gunneridae</taxon>
        <taxon>Pentapetalae</taxon>
        <taxon>rosids</taxon>
        <taxon>malvids</taxon>
        <taxon>Sapindales</taxon>
        <taxon>Anacardiaceae</taxon>
        <taxon>Pistacia</taxon>
    </lineage>
</organism>
<sequence>MVLHRIYGNFMAYRPFIQRDYKLADIVIRGLLKYWPVINCQKEVLFLGELEEVLDLTRPAEFQKCMVPLFRQIGRCLNSSHFQVAERALFLWNNEHMVDLIADNRNVIFPIIFESLEKNMQTHWNQAVHGLTANVQRMFLEMDADLFEECQRQHEEKEARADKLQEQRELMWKKLEDVAAQSGGPDMVLVN</sequence>
<keyword evidence="2" id="KW-1185">Reference proteome</keyword>
<name>A0ACC1BVT4_9ROSI</name>
<evidence type="ECO:0000313" key="1">
    <source>
        <dbReference type="EMBL" id="KAJ0103252.1"/>
    </source>
</evidence>
<accession>A0ACC1BVT4</accession>
<dbReference type="EMBL" id="CM047899">
    <property type="protein sequence ID" value="KAJ0103252.1"/>
    <property type="molecule type" value="Genomic_DNA"/>
</dbReference>
<dbReference type="Proteomes" id="UP001164250">
    <property type="component" value="Chromosome 3"/>
</dbReference>
<reference evidence="2" key="1">
    <citation type="journal article" date="2023" name="G3 (Bethesda)">
        <title>Genome assembly and association tests identify interacting loci associated with vigor, precocity, and sex in interspecific pistachio rootstocks.</title>
        <authorList>
            <person name="Palmer W."/>
            <person name="Jacygrad E."/>
            <person name="Sagayaradj S."/>
            <person name="Cavanaugh K."/>
            <person name="Han R."/>
            <person name="Bertier L."/>
            <person name="Beede B."/>
            <person name="Kafkas S."/>
            <person name="Golino D."/>
            <person name="Preece J."/>
            <person name="Michelmore R."/>
        </authorList>
    </citation>
    <scope>NUCLEOTIDE SEQUENCE [LARGE SCALE GENOMIC DNA]</scope>
</reference>
<evidence type="ECO:0000313" key="2">
    <source>
        <dbReference type="Proteomes" id="UP001164250"/>
    </source>
</evidence>
<protein>
    <submittedName>
        <fullName evidence="1">Uncharacterized protein</fullName>
    </submittedName>
</protein>
<gene>
    <name evidence="1" type="ORF">Patl1_06015</name>
</gene>
<proteinExistence type="predicted"/>